<organism evidence="1 2">
    <name type="scientific">Luteimonas cucumeris</name>
    <dbReference type="NCBI Taxonomy" id="985012"/>
    <lineage>
        <taxon>Bacteria</taxon>
        <taxon>Pseudomonadati</taxon>
        <taxon>Pseudomonadota</taxon>
        <taxon>Gammaproteobacteria</taxon>
        <taxon>Lysobacterales</taxon>
        <taxon>Lysobacteraceae</taxon>
        <taxon>Luteimonas</taxon>
    </lineage>
</organism>
<reference evidence="1 2" key="1">
    <citation type="journal article" date="2015" name="Stand. Genomic Sci.">
        <title>Genomic Encyclopedia of Bacterial and Archaeal Type Strains, Phase III: the genomes of soil and plant-associated and newly described type strains.</title>
        <authorList>
            <person name="Whitman W.B."/>
            <person name="Woyke T."/>
            <person name="Klenk H.P."/>
            <person name="Zhou Y."/>
            <person name="Lilburn T.G."/>
            <person name="Beck B.J."/>
            <person name="De Vos P."/>
            <person name="Vandamme P."/>
            <person name="Eisen J.A."/>
            <person name="Garrity G."/>
            <person name="Hugenholtz P."/>
            <person name="Kyrpides N.C."/>
        </authorList>
    </citation>
    <scope>NUCLEOTIDE SEQUENCE [LARGE SCALE GENOMIC DNA]</scope>
    <source>
        <strain evidence="1 2">CGMCC 1.10821</strain>
    </source>
</reference>
<protein>
    <submittedName>
        <fullName evidence="1">Uncharacterized protein</fullName>
    </submittedName>
</protein>
<evidence type="ECO:0000313" key="2">
    <source>
        <dbReference type="Proteomes" id="UP000315167"/>
    </source>
</evidence>
<dbReference type="EMBL" id="VLKN01000002">
    <property type="protein sequence ID" value="TWI04659.1"/>
    <property type="molecule type" value="Genomic_DNA"/>
</dbReference>
<evidence type="ECO:0000313" key="1">
    <source>
        <dbReference type="EMBL" id="TWI04659.1"/>
    </source>
</evidence>
<gene>
    <name evidence="1" type="ORF">IP90_00792</name>
</gene>
<accession>A0A562LAG2</accession>
<keyword evidence="2" id="KW-1185">Reference proteome</keyword>
<dbReference type="Proteomes" id="UP000315167">
    <property type="component" value="Unassembled WGS sequence"/>
</dbReference>
<dbReference type="RefSeq" id="WP_144898340.1">
    <property type="nucleotide sequence ID" value="NZ_VLKN01000002.1"/>
</dbReference>
<dbReference type="AlphaFoldDB" id="A0A562LAG2"/>
<sequence>MPGEFRLSRNARFYVGQPDDAEIAAILEAAREGAVEDVDEYAVFRVSVAGLNYVYSTLVFLVEREVHFHSSHDLTDRIYGFVVIVEIDDHIVVLKKNCGDLTEALDEKFEKIGFESLAASVDTETAEFKKINVRNMTVSERAIRLRSYEAMDLRGVISLHAAGRSIPSYLRVQDGTSIKSVTLGAGRLVEFSDRQTIDEIALWARQELARMARGAPADGFLSNFARAVDLVSVEIDQKILPRSLLIETSVLLNKIELGAIKLCIEKKNGGLAEIVGVARKSLLELISKVYEFDDEGKVVGHEAHAWLKGKPGRKSLTIHAKLLQRVKVLGDGAEAMTLQKFIHRDGAYAICFDDPKYMYFGKRCFMDVSGSSEIESLLGLFVERSELVDMTSEKGAFVAAQIDFDAGSVFSAVEKIHAKDDFLFCDDLGNEWADHISFNKSVGVVHFIHSKHGDVSASASALQVVVGQAIKNLGNMHFSVDQMLAKYEKSLHGKVIKGTAIQRVRRRSGQFPAFLRHLVSNYGFERVCVLACSFISLGQISRELRKIKSGSPVTGNVTQFYWIVSSFAHACRDVGVIPRIYCLP</sequence>
<name>A0A562LAG2_9GAMM</name>
<proteinExistence type="predicted"/>
<dbReference type="OrthoDB" id="5194627at2"/>
<comment type="caution">
    <text evidence="1">The sequence shown here is derived from an EMBL/GenBank/DDBJ whole genome shotgun (WGS) entry which is preliminary data.</text>
</comment>